<keyword evidence="1" id="KW-0489">Methyltransferase</keyword>
<dbReference type="AlphaFoldDB" id="A0AAE3E424"/>
<dbReference type="NCBIfam" id="NF038110">
    <property type="entry name" value="Lys_methyl_FliB"/>
    <property type="match status" value="1"/>
</dbReference>
<keyword evidence="1" id="KW-0966">Cell projection</keyword>
<keyword evidence="1" id="KW-0808">Transferase</keyword>
<evidence type="ECO:0000313" key="1">
    <source>
        <dbReference type="EMBL" id="MCC2221370.1"/>
    </source>
</evidence>
<dbReference type="RefSeq" id="WP_308731569.1">
    <property type="nucleotide sequence ID" value="NZ_JAJEQN010000013.1"/>
</dbReference>
<name>A0AAE3E424_9FIRM</name>
<accession>A0AAE3E424</accession>
<dbReference type="GO" id="GO:0008168">
    <property type="term" value="F:methyltransferase activity"/>
    <property type="evidence" value="ECO:0007669"/>
    <property type="project" value="UniProtKB-KW"/>
</dbReference>
<sequence length="400" mass="48067">MTIRKPEYYDEFVCTANKCPFTCCREWKIEVDDETNEKWKKLQAPENVYPVRKNMSQYTQKKDNMRVIALNKKHICPFLNEQKLCRLVCTFGDDVLSKTCRVFPREIHKFLDQEEFFLMPSCPAVIDLMKKYPDCKYIEMDTENIEGKKNTEFSELNFLRNVRSIFSDWMRRKEFDPQENLKHIFFAALELWRILQENSNEDFLFSDDFNAQIKKNLKEYKTKKLQKELADAISKIPSDQESAIFEQNELFLDLTTNYEREGLYKSELKDVLNKARLIEEENSTFLLEQKRKFNDHFSKWQELFRSFLTAEIESDCLLPDGNLQDFIVHLEWIALEYTAIKQFLFLDWIQNGSLTYEKIRDTITLVCRMTGYEEDDIYEYMQDCFDDVVWEWGYLAFILT</sequence>
<gene>
    <name evidence="1" type="primary">fliB</name>
    <name evidence="1" type="ORF">LKD48_06880</name>
</gene>
<dbReference type="GO" id="GO:0032259">
    <property type="term" value="P:methylation"/>
    <property type="evidence" value="ECO:0007669"/>
    <property type="project" value="UniProtKB-KW"/>
</dbReference>
<protein>
    <submittedName>
        <fullName evidence="1">Flagellin lysine-N-methylase</fullName>
        <ecNumber evidence="1">2.1.1.-</ecNumber>
    </submittedName>
</protein>
<organism evidence="1 2">
    <name type="scientific">Anthropogastromicrobium aceti</name>
    <dbReference type="NCBI Taxonomy" id="2981768"/>
    <lineage>
        <taxon>Bacteria</taxon>
        <taxon>Bacillati</taxon>
        <taxon>Bacillota</taxon>
        <taxon>Clostridia</taxon>
        <taxon>Lachnospirales</taxon>
        <taxon>Lachnospiraceae</taxon>
        <taxon>Anthropogastromicrobium</taxon>
    </lineage>
</organism>
<keyword evidence="1" id="KW-0282">Flagellum</keyword>
<keyword evidence="1" id="KW-0969">Cilium</keyword>
<dbReference type="EMBL" id="JAJEQN010000013">
    <property type="protein sequence ID" value="MCC2221370.1"/>
    <property type="molecule type" value="Genomic_DNA"/>
</dbReference>
<comment type="caution">
    <text evidence="1">The sequence shown here is derived from an EMBL/GenBank/DDBJ whole genome shotgun (WGS) entry which is preliminary data.</text>
</comment>
<reference evidence="1 2" key="1">
    <citation type="submission" date="2021-10" db="EMBL/GenBank/DDBJ databases">
        <title>Anaerobic single-cell dispensing facilitates the cultivation of human gut bacteria.</title>
        <authorList>
            <person name="Afrizal A."/>
        </authorList>
    </citation>
    <scope>NUCLEOTIDE SEQUENCE [LARGE SCALE GENOMIC DNA]</scope>
    <source>
        <strain evidence="1 2">CLA-AA-H224</strain>
    </source>
</reference>
<evidence type="ECO:0000313" key="2">
    <source>
        <dbReference type="Proteomes" id="UP001198200"/>
    </source>
</evidence>
<proteinExistence type="predicted"/>
<dbReference type="EC" id="2.1.1.-" evidence="1"/>
<keyword evidence="2" id="KW-1185">Reference proteome</keyword>
<dbReference type="Proteomes" id="UP001198200">
    <property type="component" value="Unassembled WGS sequence"/>
</dbReference>